<organism evidence="3 4">
    <name type="scientific">Monilinia fructigena</name>
    <dbReference type="NCBI Taxonomy" id="38457"/>
    <lineage>
        <taxon>Eukaryota</taxon>
        <taxon>Fungi</taxon>
        <taxon>Dikarya</taxon>
        <taxon>Ascomycota</taxon>
        <taxon>Pezizomycotina</taxon>
        <taxon>Leotiomycetes</taxon>
        <taxon>Helotiales</taxon>
        <taxon>Sclerotiniaceae</taxon>
        <taxon>Monilinia</taxon>
    </lineage>
</organism>
<dbReference type="PANTHER" id="PTHR23024">
    <property type="entry name" value="ARYLACETAMIDE DEACETYLASE"/>
    <property type="match status" value="1"/>
</dbReference>
<sequence length="150" mass="16031">MDSPKFSQFDISVVTYKTVQNHDIQTYILIPKNISSGPHPVIVKIHGGGLVAGSGIKPEWFPTYLLTLAIQKSAIILAPNYRLLPESSASETVSDISTFWDWLRSPLFPPPSPLTSPPPSTTPSSTAKAQAGSSPCSPLLPNPKAPSKPA</sequence>
<evidence type="ECO:0000313" key="4">
    <source>
        <dbReference type="Proteomes" id="UP000249056"/>
    </source>
</evidence>
<reference evidence="3 4" key="1">
    <citation type="submission" date="2018-06" db="EMBL/GenBank/DDBJ databases">
        <title>Genome Sequence of the Brown Rot Fungal Pathogen Monilinia fructigena.</title>
        <authorList>
            <person name="Landi L."/>
            <person name="De Miccolis Angelini R.M."/>
            <person name="Pollastro S."/>
            <person name="Abate D."/>
            <person name="Faretra F."/>
            <person name="Romanazzi G."/>
        </authorList>
    </citation>
    <scope>NUCLEOTIDE SEQUENCE [LARGE SCALE GENOMIC DNA]</scope>
    <source>
        <strain evidence="3 4">Mfrg269</strain>
    </source>
</reference>
<feature type="compositionally biased region" description="Pro residues" evidence="1">
    <location>
        <begin position="138"/>
        <end position="150"/>
    </location>
</feature>
<evidence type="ECO:0000313" key="3">
    <source>
        <dbReference type="EMBL" id="RAL63511.1"/>
    </source>
</evidence>
<dbReference type="SUPFAM" id="SSF53474">
    <property type="entry name" value="alpha/beta-Hydrolases"/>
    <property type="match status" value="1"/>
</dbReference>
<name>A0A395ITQ5_9HELO</name>
<dbReference type="Pfam" id="PF20434">
    <property type="entry name" value="BD-FAE"/>
    <property type="match status" value="1"/>
</dbReference>
<feature type="compositionally biased region" description="Polar residues" evidence="1">
    <location>
        <begin position="127"/>
        <end position="136"/>
    </location>
</feature>
<dbReference type="OrthoDB" id="19653at2759"/>
<dbReference type="AlphaFoldDB" id="A0A395ITQ5"/>
<evidence type="ECO:0000256" key="1">
    <source>
        <dbReference type="SAM" id="MobiDB-lite"/>
    </source>
</evidence>
<dbReference type="EMBL" id="QKRW01000019">
    <property type="protein sequence ID" value="RAL63511.1"/>
    <property type="molecule type" value="Genomic_DNA"/>
</dbReference>
<protein>
    <recommendedName>
        <fullName evidence="2">BD-FAE-like domain-containing protein</fullName>
    </recommendedName>
</protein>
<dbReference type="Proteomes" id="UP000249056">
    <property type="component" value="Unassembled WGS sequence"/>
</dbReference>
<dbReference type="PANTHER" id="PTHR23024:SF24">
    <property type="entry name" value="ALPHA_BETA HYDROLASE FOLD-3 DOMAIN-CONTAINING PROTEIN"/>
    <property type="match status" value="1"/>
</dbReference>
<proteinExistence type="predicted"/>
<feature type="region of interest" description="Disordered" evidence="1">
    <location>
        <begin position="111"/>
        <end position="150"/>
    </location>
</feature>
<dbReference type="Gene3D" id="3.40.50.1820">
    <property type="entry name" value="alpha/beta hydrolase"/>
    <property type="match status" value="1"/>
</dbReference>
<dbReference type="InterPro" id="IPR050466">
    <property type="entry name" value="Carboxylest/Gibb_receptor"/>
</dbReference>
<evidence type="ECO:0000259" key="2">
    <source>
        <dbReference type="Pfam" id="PF20434"/>
    </source>
</evidence>
<gene>
    <name evidence="3" type="ORF">DID88_003931</name>
</gene>
<dbReference type="InterPro" id="IPR029058">
    <property type="entry name" value="AB_hydrolase_fold"/>
</dbReference>
<dbReference type="InterPro" id="IPR049492">
    <property type="entry name" value="BD-FAE-like_dom"/>
</dbReference>
<feature type="compositionally biased region" description="Pro residues" evidence="1">
    <location>
        <begin position="111"/>
        <end position="121"/>
    </location>
</feature>
<feature type="domain" description="BD-FAE-like" evidence="2">
    <location>
        <begin position="29"/>
        <end position="104"/>
    </location>
</feature>
<accession>A0A395ITQ5</accession>
<comment type="caution">
    <text evidence="3">The sequence shown here is derived from an EMBL/GenBank/DDBJ whole genome shotgun (WGS) entry which is preliminary data.</text>
</comment>
<keyword evidence="4" id="KW-1185">Reference proteome</keyword>